<dbReference type="Pfam" id="PF20567">
    <property type="entry name" value="DUF6776"/>
    <property type="match status" value="1"/>
</dbReference>
<feature type="region of interest" description="Disordered" evidence="1">
    <location>
        <begin position="76"/>
        <end position="95"/>
    </location>
</feature>
<evidence type="ECO:0000256" key="1">
    <source>
        <dbReference type="SAM" id="MobiDB-lite"/>
    </source>
</evidence>
<name>A0A7W8D7L9_9GAMM</name>
<dbReference type="EMBL" id="JACHHP010000002">
    <property type="protein sequence ID" value="MBB5208156.1"/>
    <property type="molecule type" value="Genomic_DNA"/>
</dbReference>
<dbReference type="InterPro" id="IPR046703">
    <property type="entry name" value="DUF6776"/>
</dbReference>
<organism evidence="2 3">
    <name type="scientific">Chiayiivirga flava</name>
    <dbReference type="NCBI Taxonomy" id="659595"/>
    <lineage>
        <taxon>Bacteria</taxon>
        <taxon>Pseudomonadati</taxon>
        <taxon>Pseudomonadota</taxon>
        <taxon>Gammaproteobacteria</taxon>
        <taxon>Lysobacterales</taxon>
        <taxon>Lysobacteraceae</taxon>
        <taxon>Chiayiivirga</taxon>
    </lineage>
</organism>
<sequence length="242" mass="27012">MTDPSPSRFVIVQRRPRTRVLVTAFAVLWLLSLWAVHALTYRYSAPGLGKTQTDLAALHEEKVELERRIERLRQRNATLTRSDETSRSANQELQETLAERDSQLADLRSDVAFYERLVGGSAQRGGLAVHSLALTPGSDGSWRYTLTLTQNLKKASVSKGELTLQVEGVQDGKLSKLAWGELLQSPQAKPQGFSFKYFQQLEGSVMLPTGFTPHRVRVSLRSDAGQTERVFPWQDTQTAGVS</sequence>
<evidence type="ECO:0000313" key="2">
    <source>
        <dbReference type="EMBL" id="MBB5208156.1"/>
    </source>
</evidence>
<dbReference type="RefSeq" id="WP_183960655.1">
    <property type="nucleotide sequence ID" value="NZ_JACHHP010000002.1"/>
</dbReference>
<proteinExistence type="predicted"/>
<keyword evidence="3" id="KW-1185">Reference proteome</keyword>
<accession>A0A7W8D7L9</accession>
<evidence type="ECO:0000313" key="3">
    <source>
        <dbReference type="Proteomes" id="UP000521199"/>
    </source>
</evidence>
<protein>
    <submittedName>
        <fullName evidence="2">Uncharacterized protein</fullName>
    </submittedName>
</protein>
<dbReference type="Proteomes" id="UP000521199">
    <property type="component" value="Unassembled WGS sequence"/>
</dbReference>
<reference evidence="2 3" key="1">
    <citation type="submission" date="2020-08" db="EMBL/GenBank/DDBJ databases">
        <title>Genomic Encyclopedia of Type Strains, Phase IV (KMG-IV): sequencing the most valuable type-strain genomes for metagenomic binning, comparative biology and taxonomic classification.</title>
        <authorList>
            <person name="Goeker M."/>
        </authorList>
    </citation>
    <scope>NUCLEOTIDE SEQUENCE [LARGE SCALE GENOMIC DNA]</scope>
    <source>
        <strain evidence="2 3">DSM 24163</strain>
    </source>
</reference>
<comment type="caution">
    <text evidence="2">The sequence shown here is derived from an EMBL/GenBank/DDBJ whole genome shotgun (WGS) entry which is preliminary data.</text>
</comment>
<dbReference type="AlphaFoldDB" id="A0A7W8D7L9"/>
<gene>
    <name evidence="2" type="ORF">HNQ52_001685</name>
</gene>